<dbReference type="eggNOG" id="COG1801">
    <property type="taxonomic scope" value="Bacteria"/>
</dbReference>
<dbReference type="EMBL" id="CP009110">
    <property type="protein sequence ID" value="AIJ26507.1"/>
    <property type="molecule type" value="Genomic_DNA"/>
</dbReference>
<evidence type="ECO:0000313" key="1">
    <source>
        <dbReference type="EMBL" id="AIJ26507.1"/>
    </source>
</evidence>
<dbReference type="RefSeq" id="WP_017985284.1">
    <property type="nucleotide sequence ID" value="NZ_AQUL01000001.1"/>
</dbReference>
<sequence length="279" mass="31620">MGTSGWRYPPWRGTFYPKGLAQRRELEYISRQLNSVEINGSFYSLQRPERYRAWAEQTPDDFVFAVKGGRFITHMKRLASAETPLANFFASGVLALGHKLGPILWQLPANFAFEPGRFAEFFASLPRDTRAAAELARKHDDKLKGEAHTEAGKNRLLRYALEPRHPSFSSDECRKLLQDNNIALVAADSADTWPSFEEVTADFVYVRLHGDEELYASGYTDEALERWAGKIRRWRRTGGGKTRDVYVYFDNDIKVKAPGDAIALATRLGVTSRPIDLPS</sequence>
<dbReference type="AlphaFoldDB" id="A0A076N8X8"/>
<protein>
    <recommendedName>
        <fullName evidence="3">DUF72 domain-containing protein</fullName>
    </recommendedName>
</protein>
<dbReference type="STRING" id="1068978.AMETH_6415"/>
<organism evidence="1 2">
    <name type="scientific">Amycolatopsis methanolica 239</name>
    <dbReference type="NCBI Taxonomy" id="1068978"/>
    <lineage>
        <taxon>Bacteria</taxon>
        <taxon>Bacillati</taxon>
        <taxon>Actinomycetota</taxon>
        <taxon>Actinomycetes</taxon>
        <taxon>Pseudonocardiales</taxon>
        <taxon>Pseudonocardiaceae</taxon>
        <taxon>Amycolatopsis</taxon>
        <taxon>Amycolatopsis methanolica group</taxon>
    </lineage>
</organism>
<dbReference type="SUPFAM" id="SSF117396">
    <property type="entry name" value="TM1631-like"/>
    <property type="match status" value="1"/>
</dbReference>
<accession>A0A076N8X8</accession>
<dbReference type="InterPro" id="IPR002763">
    <property type="entry name" value="DUF72"/>
</dbReference>
<dbReference type="KEGG" id="amq:AMETH_6415"/>
<evidence type="ECO:0000313" key="2">
    <source>
        <dbReference type="Proteomes" id="UP000062973"/>
    </source>
</evidence>
<dbReference type="PANTHER" id="PTHR30348:SF4">
    <property type="entry name" value="DUF72 DOMAIN-CONTAINING PROTEIN"/>
    <property type="match status" value="1"/>
</dbReference>
<dbReference type="PANTHER" id="PTHR30348">
    <property type="entry name" value="UNCHARACTERIZED PROTEIN YECE"/>
    <property type="match status" value="1"/>
</dbReference>
<dbReference type="Proteomes" id="UP000062973">
    <property type="component" value="Chromosome"/>
</dbReference>
<proteinExistence type="predicted"/>
<dbReference type="InterPro" id="IPR036520">
    <property type="entry name" value="UPF0759_sf"/>
</dbReference>
<dbReference type="OrthoDB" id="9780310at2"/>
<keyword evidence="2" id="KW-1185">Reference proteome</keyword>
<dbReference type="HOGENOM" id="CLU_046519_1_1_11"/>
<dbReference type="Pfam" id="PF01904">
    <property type="entry name" value="DUF72"/>
    <property type="match status" value="1"/>
</dbReference>
<dbReference type="PATRIC" id="fig|1068978.7.peg.6895"/>
<gene>
    <name evidence="1" type="ORF">AMETH_6415</name>
</gene>
<name>A0A076N8X8_AMYME</name>
<evidence type="ECO:0008006" key="3">
    <source>
        <dbReference type="Google" id="ProtNLM"/>
    </source>
</evidence>
<dbReference type="Gene3D" id="3.20.20.410">
    <property type="entry name" value="Protein of unknown function UPF0759"/>
    <property type="match status" value="1"/>
</dbReference>
<reference evidence="1 2" key="1">
    <citation type="submission" date="2014-07" db="EMBL/GenBank/DDBJ databases">
        <title>Whole Genome Sequence of the Amycolatopsis methanolica 239.</title>
        <authorList>
            <person name="Tang B."/>
        </authorList>
    </citation>
    <scope>NUCLEOTIDE SEQUENCE [LARGE SCALE GENOMIC DNA]</scope>
    <source>
        <strain evidence="1 2">239</strain>
    </source>
</reference>